<reference evidence="1 2" key="1">
    <citation type="journal article" date="2020" name="Mol. Biol. Evol.">
        <title>Distinct Expression and Methylation Patterns for Genes with Different Fates following a Single Whole-Genome Duplication in Flowering Plants.</title>
        <authorList>
            <person name="Shi T."/>
            <person name="Rahmani R.S."/>
            <person name="Gugger P.F."/>
            <person name="Wang M."/>
            <person name="Li H."/>
            <person name="Zhang Y."/>
            <person name="Li Z."/>
            <person name="Wang Q."/>
            <person name="Van de Peer Y."/>
            <person name="Marchal K."/>
            <person name="Chen J."/>
        </authorList>
    </citation>
    <scope>NUCLEOTIDE SEQUENCE [LARGE SCALE GENOMIC DNA]</scope>
    <source>
        <tissue evidence="1">Leaf</tissue>
    </source>
</reference>
<sequence length="123" mass="13501">MKWSSSELKLEEFLRRIMALKTGENENRSTTEERAGEVNIPKARKSGKTDGFSKAMLSMPEAIETGSDRCAGSDRNRAVRAEPVTSLGGSASHQTFAIRKLEQPPSLATRIPKSPRCCCNSVM</sequence>
<evidence type="ECO:0000313" key="1">
    <source>
        <dbReference type="EMBL" id="DAD46800.1"/>
    </source>
</evidence>
<name>A0A822ZQN4_NELNU</name>
<dbReference type="AlphaFoldDB" id="A0A822ZQN4"/>
<keyword evidence="2" id="KW-1185">Reference proteome</keyword>
<protein>
    <submittedName>
        <fullName evidence="1">Uncharacterized protein</fullName>
    </submittedName>
</protein>
<accession>A0A822ZQN4</accession>
<evidence type="ECO:0000313" key="2">
    <source>
        <dbReference type="Proteomes" id="UP000607653"/>
    </source>
</evidence>
<organism evidence="1 2">
    <name type="scientific">Nelumbo nucifera</name>
    <name type="common">Sacred lotus</name>
    <dbReference type="NCBI Taxonomy" id="4432"/>
    <lineage>
        <taxon>Eukaryota</taxon>
        <taxon>Viridiplantae</taxon>
        <taxon>Streptophyta</taxon>
        <taxon>Embryophyta</taxon>
        <taxon>Tracheophyta</taxon>
        <taxon>Spermatophyta</taxon>
        <taxon>Magnoliopsida</taxon>
        <taxon>Proteales</taxon>
        <taxon>Nelumbonaceae</taxon>
        <taxon>Nelumbo</taxon>
    </lineage>
</organism>
<dbReference type="Proteomes" id="UP000607653">
    <property type="component" value="Unassembled WGS sequence"/>
</dbReference>
<comment type="caution">
    <text evidence="1">The sequence shown here is derived from an EMBL/GenBank/DDBJ whole genome shotgun (WGS) entry which is preliminary data.</text>
</comment>
<proteinExistence type="predicted"/>
<gene>
    <name evidence="1" type="ORF">HUJ06_016737</name>
</gene>
<dbReference type="EMBL" id="DUZY01000008">
    <property type="protein sequence ID" value="DAD46800.1"/>
    <property type="molecule type" value="Genomic_DNA"/>
</dbReference>